<feature type="transmembrane region" description="Helical" evidence="6">
    <location>
        <begin position="216"/>
        <end position="234"/>
    </location>
</feature>
<sequence length="837" mass="90090">MNDGGLKADKAGREAGLAGEERGAETGGAGEADQQKQVYGESEKYREECDNQDLLAGSSEHVEYGCYLQGEQNTYNGTAGPQQAWSSRSRLPASEGGGNKKKEHGRCMIGSKHTFVIGLSMIVILLAGCVNSGLFYIADLRPVMVITALIVMLSLFMYFRGKRGLERTNPGFMSAESIRLRRAGVMLIAFPAAMMMCYAAHVWAGSASAQGSMDEMLRWSLLTMFALLAALLVVSPGGVSWLACGWQLAGGMLVLSGLLAVCGVLPLPYGVMRTADPEISSAGARLGGLLQYPNVYGAVVGMYTLERLTAAAGVLAGRAVPARRLLAAVLPLMPAQAALLLSESRGALLAAGCAAAAFALQRRGARVPLLLALAAPLACAAWLYRQLAAAQLAPAPVPGLLALAGAWAAALLGTLLLCRLWHSGARKGRAAAMAALVLACMTAALMATASTADRFAAGVGTGTSRLRMWRDALHLWTEAAWLGHGGDTWRTMFRAMQSSPYVGGEVHSGLLDLALDTGLLGIALLAGWLLFTLRSLRRFAPRLLPPMLVFVLHGAVDFDWSFTLTWMLVIWLAAWAAALRLEADSISPLQFIYTGFACIEAGVRTCSYIYNLLHIAISHRISGSLKRYAVLLLLASWLGGSICMTALQALAELEYRHAREGMVGKEARNEHLRTAYRLNPARAVVAISLARTLQHQEAAAILLNSLSYSPYDFELYSELGRLTALTGNGYEAGQYWIKAVSLNRYDYRIQNAALYWIEQAALTELQRGNIQQAKQTAAIGVQIYARYEELAVQVKAEHMRNDRRFLLQTSAAVTGESLRRMVTDSLGGPPDLANKLK</sequence>
<feature type="transmembrane region" description="Helical" evidence="6">
    <location>
        <begin position="367"/>
        <end position="385"/>
    </location>
</feature>
<dbReference type="Pfam" id="PF04932">
    <property type="entry name" value="Wzy_C"/>
    <property type="match status" value="1"/>
</dbReference>
<evidence type="ECO:0000256" key="6">
    <source>
        <dbReference type="SAM" id="Phobius"/>
    </source>
</evidence>
<evidence type="ECO:0000313" key="9">
    <source>
        <dbReference type="Proteomes" id="UP000247790"/>
    </source>
</evidence>
<evidence type="ECO:0000256" key="2">
    <source>
        <dbReference type="ARBA" id="ARBA00022692"/>
    </source>
</evidence>
<dbReference type="GO" id="GO:0016874">
    <property type="term" value="F:ligase activity"/>
    <property type="evidence" value="ECO:0007669"/>
    <property type="project" value="UniProtKB-KW"/>
</dbReference>
<feature type="transmembrane region" description="Helical" evidence="6">
    <location>
        <begin position="397"/>
        <end position="418"/>
    </location>
</feature>
<dbReference type="SUPFAM" id="SSF48452">
    <property type="entry name" value="TPR-like"/>
    <property type="match status" value="1"/>
</dbReference>
<dbReference type="PANTHER" id="PTHR37422">
    <property type="entry name" value="TEICHURONIC ACID BIOSYNTHESIS PROTEIN TUAE"/>
    <property type="match status" value="1"/>
</dbReference>
<evidence type="ECO:0000313" key="8">
    <source>
        <dbReference type="EMBL" id="PYE45786.1"/>
    </source>
</evidence>
<feature type="transmembrane region" description="Helical" evidence="6">
    <location>
        <begin position="182"/>
        <end position="204"/>
    </location>
</feature>
<evidence type="ECO:0000256" key="1">
    <source>
        <dbReference type="ARBA" id="ARBA00004141"/>
    </source>
</evidence>
<feature type="transmembrane region" description="Helical" evidence="6">
    <location>
        <begin position="591"/>
        <end position="610"/>
    </location>
</feature>
<evidence type="ECO:0000256" key="5">
    <source>
        <dbReference type="SAM" id="MobiDB-lite"/>
    </source>
</evidence>
<comment type="subcellular location">
    <subcellularLocation>
        <location evidence="1">Membrane</location>
        <topology evidence="1">Multi-pass membrane protein</topology>
    </subcellularLocation>
</comment>
<evidence type="ECO:0000256" key="4">
    <source>
        <dbReference type="ARBA" id="ARBA00023136"/>
    </source>
</evidence>
<feature type="compositionally biased region" description="Basic and acidic residues" evidence="5">
    <location>
        <begin position="1"/>
        <end position="24"/>
    </location>
</feature>
<feature type="domain" description="O-antigen ligase-related" evidence="7">
    <location>
        <begin position="405"/>
        <end position="525"/>
    </location>
</feature>
<keyword evidence="3 6" id="KW-1133">Transmembrane helix</keyword>
<dbReference type="AlphaFoldDB" id="A0A2V4VAA2"/>
<gene>
    <name evidence="8" type="ORF">DFQ00_11622</name>
</gene>
<feature type="transmembrane region" description="Helical" evidence="6">
    <location>
        <begin position="430"/>
        <end position="449"/>
    </location>
</feature>
<dbReference type="OrthoDB" id="1808577at2"/>
<keyword evidence="8" id="KW-0436">Ligase</keyword>
<dbReference type="InterPro" id="IPR007016">
    <property type="entry name" value="O-antigen_ligase-rel_domated"/>
</dbReference>
<proteinExistence type="predicted"/>
<comment type="caution">
    <text evidence="8">The sequence shown here is derived from an EMBL/GenBank/DDBJ whole genome shotgun (WGS) entry which is preliminary data.</text>
</comment>
<name>A0A2V4VAA2_PAEBA</name>
<dbReference type="GO" id="GO:0016020">
    <property type="term" value="C:membrane"/>
    <property type="evidence" value="ECO:0007669"/>
    <property type="project" value="UniProtKB-SubCell"/>
</dbReference>
<evidence type="ECO:0000259" key="7">
    <source>
        <dbReference type="Pfam" id="PF04932"/>
    </source>
</evidence>
<feature type="region of interest" description="Disordered" evidence="5">
    <location>
        <begin position="1"/>
        <end position="45"/>
    </location>
</feature>
<accession>A0A2V4VAA2</accession>
<feature type="transmembrane region" description="Helical" evidence="6">
    <location>
        <begin position="115"/>
        <end position="137"/>
    </location>
</feature>
<organism evidence="8 9">
    <name type="scientific">Paenibacillus barcinonensis</name>
    <dbReference type="NCBI Taxonomy" id="198119"/>
    <lineage>
        <taxon>Bacteria</taxon>
        <taxon>Bacillati</taxon>
        <taxon>Bacillota</taxon>
        <taxon>Bacilli</taxon>
        <taxon>Bacillales</taxon>
        <taxon>Paenibacillaceae</taxon>
        <taxon>Paenibacillus</taxon>
    </lineage>
</organism>
<feature type="transmembrane region" description="Helical" evidence="6">
    <location>
        <begin position="246"/>
        <end position="267"/>
    </location>
</feature>
<reference evidence="8 9" key="1">
    <citation type="submission" date="2018-06" db="EMBL/GenBank/DDBJ databases">
        <title>Genomic Encyclopedia of Type Strains, Phase III (KMG-III): the genomes of soil and plant-associated and newly described type strains.</title>
        <authorList>
            <person name="Whitman W."/>
        </authorList>
    </citation>
    <scope>NUCLEOTIDE SEQUENCE [LARGE SCALE GENOMIC DNA]</scope>
    <source>
        <strain evidence="8 9">CECT 7022</strain>
    </source>
</reference>
<dbReference type="InterPro" id="IPR051533">
    <property type="entry name" value="WaaL-like"/>
</dbReference>
<dbReference type="EMBL" id="QJSW01000016">
    <property type="protein sequence ID" value="PYE45786.1"/>
    <property type="molecule type" value="Genomic_DNA"/>
</dbReference>
<feature type="transmembrane region" description="Helical" evidence="6">
    <location>
        <begin position="513"/>
        <end position="532"/>
    </location>
</feature>
<keyword evidence="4 6" id="KW-0472">Membrane</keyword>
<dbReference type="InterPro" id="IPR011990">
    <property type="entry name" value="TPR-like_helical_dom_sf"/>
</dbReference>
<dbReference type="Proteomes" id="UP000247790">
    <property type="component" value="Unassembled WGS sequence"/>
</dbReference>
<protein>
    <submittedName>
        <fullName evidence="8">O-antigen ligase-like membrane protein</fullName>
    </submittedName>
</protein>
<feature type="transmembrane region" description="Helical" evidence="6">
    <location>
        <begin position="630"/>
        <end position="651"/>
    </location>
</feature>
<feature type="region of interest" description="Disordered" evidence="5">
    <location>
        <begin position="78"/>
        <end position="103"/>
    </location>
</feature>
<feature type="compositionally biased region" description="Polar residues" evidence="5">
    <location>
        <begin position="78"/>
        <end position="89"/>
    </location>
</feature>
<keyword evidence="2 6" id="KW-0812">Transmembrane</keyword>
<dbReference type="PANTHER" id="PTHR37422:SF13">
    <property type="entry name" value="LIPOPOLYSACCHARIDE BIOSYNTHESIS PROTEIN PA4999-RELATED"/>
    <property type="match status" value="1"/>
</dbReference>
<feature type="transmembrane region" description="Helical" evidence="6">
    <location>
        <begin position="143"/>
        <end position="161"/>
    </location>
</feature>
<evidence type="ECO:0000256" key="3">
    <source>
        <dbReference type="ARBA" id="ARBA00022989"/>
    </source>
</evidence>